<evidence type="ECO:0000256" key="7">
    <source>
        <dbReference type="ARBA" id="ARBA00022843"/>
    </source>
</evidence>
<accession>A0A8C3D6Q6</accession>
<dbReference type="Proteomes" id="UP000694556">
    <property type="component" value="Unassembled WGS sequence"/>
</dbReference>
<name>A0A8C3D6Q6_CAIMO</name>
<sequence length="1264" mass="142221">MDTSSLGGLELSEHTPGLLGNTAMAAGLANVGNTFGGPPSSLVSRPSKFQNSPIEDDDDVVFIEPIQPPQNSTSLITEQRNTAFTSSKNDELQGEDCKMLPSPKDLNSQKGSVSETIIIDDEEDIETNQGQEKNASSFNERRLPECKNRTNDMDFSASSFSRSKVNSGIGGSGITTEPDSEIQIANVTTLETRAMSSVSDGHLENTEGRDMNLMITHVTSLQNANLGDVSNGLQSSNFGVNMQTYTPSLTSQTKTGVGPFNPGRMSVAGDVFQNGESVTHHNPDSWISQSASFPRNQKQPGVDSLSPVASLPKQIFQPSAQQQPSKQVKVTCANCKKPLQKGQTAYQRKGSAHLFCSTTCLSSFSHKPTPKKLCVMCRKDITTMKGTIVAQVDSSESFQEFCSTSCLSFYEDKQNPSKGALNKSRCTICGKLTEIRHEVSFKNMTHKLCSDHCFNRYRMANGLIMNCCEHCGEYLPSKGAGNNILTIDGQQKRFCCQNCVGEYKQKYGKLTSCTGCRAQCRFFDMTQCIGPNGYMEPYCSTACMNTQKSKYPKSQSMEIICHFCKRNSLPQYQATMPDGKLYNFCSSSCVAKFQTLSVQSSTNGQFVSPTDIQLKCNYCKSSFCSKPEVLEWENKVYQFCSRACSDDYKKLHCIVTYCEYCQEEKTLHETVNFSGIKRPFCSEGCKLLYKQDFARRLGLRCVTCNYCSQLCKKGATKELDGVVRDFCSEECCKKFQDWYYKAARCDCCKSQGNLKEKVQWRGEMKHFCDQHCLLRFYCQQNEPNLATQKGPENLQYDQGCQTPRTKITGSAPPPSPTPNREMKNKAVLCKPLTMTKATYCKPHMQTKSCQTEDDWKKEYVPVPIPVPVYVPVPMNMYSQNVPVPTTVPVPVPVPVFLPTTLDSTEKILAAIEELRGKVPSNPLESELLTLSGMLPEHDGKAEVSDMASMIVESNLLNSETEAQRSLPDVPYERDLDIEIDFPRATEELDTENEFLLPPVFGEEYEEQPRPRSKKKGVKRKAVSEYQSHDDSSENSECSFPFKYAYGVNAWKHWVKSRHLNEELPELEELKSTKSVKLKEDLLSHTSAELNYGLAHFVNEIRRPNGENYAPDSIYYLCLGIQEYLYGSNRKDNIFIDPVYQTFEQELSKILRSWQPSILPDDKITTGKRKHEDDEPIFEQIENTSDPARCPVKMFECYLSKSPQNLNQRTDMFYLQPECSVSSDSPIWYTSTSLDRNTLENMLVRVLLVKDIYEKDNYELDEDID</sequence>
<keyword evidence="1" id="KW-1017">Isopeptide bond</keyword>
<organism evidence="10 11">
    <name type="scientific">Cairina moschata</name>
    <name type="common">Muscovy duck</name>
    <dbReference type="NCBI Taxonomy" id="8855"/>
    <lineage>
        <taxon>Eukaryota</taxon>
        <taxon>Metazoa</taxon>
        <taxon>Chordata</taxon>
        <taxon>Craniata</taxon>
        <taxon>Vertebrata</taxon>
        <taxon>Euteleostomi</taxon>
        <taxon>Archelosauria</taxon>
        <taxon>Archosauria</taxon>
        <taxon>Dinosauria</taxon>
        <taxon>Saurischia</taxon>
        <taxon>Theropoda</taxon>
        <taxon>Coelurosauria</taxon>
        <taxon>Aves</taxon>
        <taxon>Neognathae</taxon>
        <taxon>Galloanserae</taxon>
        <taxon>Anseriformes</taxon>
        <taxon>Anatidae</taxon>
        <taxon>Anatinae</taxon>
        <taxon>Cairina</taxon>
    </lineage>
</organism>
<reference evidence="10" key="2">
    <citation type="submission" date="2025-09" db="UniProtKB">
        <authorList>
            <consortium name="Ensembl"/>
        </authorList>
    </citation>
    <scope>IDENTIFICATION</scope>
</reference>
<feature type="domain" description="TRASH" evidence="9">
    <location>
        <begin position="468"/>
        <end position="507"/>
    </location>
</feature>
<dbReference type="SUPFAM" id="SSF57716">
    <property type="entry name" value="Glucocorticoid receptor-like (DNA-binding domain)"/>
    <property type="match status" value="1"/>
</dbReference>
<evidence type="ECO:0000259" key="9">
    <source>
        <dbReference type="SMART" id="SM00746"/>
    </source>
</evidence>
<dbReference type="Pfam" id="PF06467">
    <property type="entry name" value="zf-FCS"/>
    <property type="match status" value="9"/>
</dbReference>
<keyword evidence="11" id="KW-1185">Reference proteome</keyword>
<feature type="compositionally biased region" description="Basic and acidic residues" evidence="8">
    <location>
        <begin position="88"/>
        <end position="98"/>
    </location>
</feature>
<feature type="domain" description="TRASH" evidence="9">
    <location>
        <begin position="332"/>
        <end position="368"/>
    </location>
</feature>
<dbReference type="PANTHER" id="PTHR45736:SF6">
    <property type="entry name" value="ZINC FINGER MYM-TYPE PROTEIN 2"/>
    <property type="match status" value="1"/>
</dbReference>
<evidence type="ECO:0000256" key="2">
    <source>
        <dbReference type="ARBA" id="ARBA00022553"/>
    </source>
</evidence>
<evidence type="ECO:0000256" key="4">
    <source>
        <dbReference type="ARBA" id="ARBA00022737"/>
    </source>
</evidence>
<dbReference type="InterPro" id="IPR010507">
    <property type="entry name" value="Znf_MYM"/>
</dbReference>
<reference evidence="10" key="1">
    <citation type="submission" date="2025-08" db="UniProtKB">
        <authorList>
            <consortium name="Ensembl"/>
        </authorList>
    </citation>
    <scope>IDENTIFICATION</scope>
</reference>
<feature type="region of interest" description="Disordered" evidence="8">
    <location>
        <begin position="154"/>
        <end position="177"/>
    </location>
</feature>
<feature type="region of interest" description="Disordered" evidence="8">
    <location>
        <begin position="274"/>
        <end position="306"/>
    </location>
</feature>
<evidence type="ECO:0000256" key="5">
    <source>
        <dbReference type="ARBA" id="ARBA00022771"/>
    </source>
</evidence>
<dbReference type="InterPro" id="IPR057926">
    <property type="entry name" value="QRICH1_dom"/>
</dbReference>
<proteinExistence type="predicted"/>
<feature type="domain" description="TRASH" evidence="9">
    <location>
        <begin position="704"/>
        <end position="739"/>
    </location>
</feature>
<feature type="domain" description="TRASH" evidence="9">
    <location>
        <begin position="561"/>
        <end position="597"/>
    </location>
</feature>
<keyword evidence="2" id="KW-0597">Phosphoprotein</keyword>
<feature type="domain" description="TRASH" evidence="9">
    <location>
        <begin position="616"/>
        <end position="652"/>
    </location>
</feature>
<evidence type="ECO:0000256" key="1">
    <source>
        <dbReference type="ARBA" id="ARBA00022499"/>
    </source>
</evidence>
<keyword evidence="5" id="KW-0863">Zinc-finger</keyword>
<feature type="domain" description="TRASH" evidence="9">
    <location>
        <begin position="374"/>
        <end position="414"/>
    </location>
</feature>
<dbReference type="GO" id="GO:0008270">
    <property type="term" value="F:zinc ion binding"/>
    <property type="evidence" value="ECO:0007669"/>
    <property type="project" value="UniProtKB-KW"/>
</dbReference>
<dbReference type="PANTHER" id="PTHR45736">
    <property type="entry name" value="ZINC FINGER MYM-TYPE PROTEIN"/>
    <property type="match status" value="1"/>
</dbReference>
<feature type="domain" description="TRASH" evidence="9">
    <location>
        <begin position="745"/>
        <end position="780"/>
    </location>
</feature>
<feature type="domain" description="TRASH" evidence="9">
    <location>
        <begin position="426"/>
        <end position="461"/>
    </location>
</feature>
<dbReference type="InterPro" id="IPR051284">
    <property type="entry name" value="ZnF_MYMT-QRICH1"/>
</dbReference>
<feature type="compositionally biased region" description="Basic residues" evidence="8">
    <location>
        <begin position="1010"/>
        <end position="1020"/>
    </location>
</feature>
<evidence type="ECO:0000313" key="10">
    <source>
        <dbReference type="Ensembl" id="ENSCMMP00000028803.1"/>
    </source>
</evidence>
<dbReference type="AlphaFoldDB" id="A0A8C3D6Q6"/>
<dbReference type="Pfam" id="PF12012">
    <property type="entry name" value="DUF3504"/>
    <property type="match status" value="1"/>
</dbReference>
<keyword evidence="7" id="KW-0832">Ubl conjugation</keyword>
<evidence type="ECO:0000256" key="3">
    <source>
        <dbReference type="ARBA" id="ARBA00022723"/>
    </source>
</evidence>
<dbReference type="Pfam" id="PF25561">
    <property type="entry name" value="QRICH1"/>
    <property type="match status" value="1"/>
</dbReference>
<feature type="compositionally biased region" description="Polar residues" evidence="8">
    <location>
        <begin position="156"/>
        <end position="166"/>
    </location>
</feature>
<dbReference type="InterPro" id="IPR011017">
    <property type="entry name" value="TRASH_dom"/>
</dbReference>
<protein>
    <submittedName>
        <fullName evidence="10">Zinc finger MYM-type containing 2</fullName>
    </submittedName>
</protein>
<feature type="compositionally biased region" description="Polar residues" evidence="8">
    <location>
        <begin position="285"/>
        <end position="299"/>
    </location>
</feature>
<dbReference type="InterPro" id="IPR021893">
    <property type="entry name" value="ZMYM2-like_C"/>
</dbReference>
<feature type="domain" description="TRASH" evidence="9">
    <location>
        <begin position="658"/>
        <end position="693"/>
    </location>
</feature>
<keyword evidence="3" id="KW-0479">Metal-binding</keyword>
<dbReference type="SMART" id="SM00746">
    <property type="entry name" value="TRASH"/>
    <property type="match status" value="9"/>
</dbReference>
<evidence type="ECO:0000256" key="8">
    <source>
        <dbReference type="SAM" id="MobiDB-lite"/>
    </source>
</evidence>
<feature type="region of interest" description="Disordered" evidence="8">
    <location>
        <begin position="998"/>
        <end position="1036"/>
    </location>
</feature>
<keyword evidence="6" id="KW-0862">Zinc</keyword>
<evidence type="ECO:0000313" key="11">
    <source>
        <dbReference type="Proteomes" id="UP000694556"/>
    </source>
</evidence>
<dbReference type="Ensembl" id="ENSCMMT00000031404.1">
    <property type="protein sequence ID" value="ENSCMMP00000028803.1"/>
    <property type="gene ID" value="ENSCMMG00000017522.1"/>
</dbReference>
<evidence type="ECO:0000256" key="6">
    <source>
        <dbReference type="ARBA" id="ARBA00022833"/>
    </source>
</evidence>
<feature type="region of interest" description="Disordered" evidence="8">
    <location>
        <begin position="86"/>
        <end position="111"/>
    </location>
</feature>
<keyword evidence="4" id="KW-0677">Repeat</keyword>